<feature type="transmembrane region" description="Helical" evidence="1">
    <location>
        <begin position="122"/>
        <end position="143"/>
    </location>
</feature>
<comment type="caution">
    <text evidence="2">The sequence shown here is derived from an EMBL/GenBank/DDBJ whole genome shotgun (WGS) entry which is preliminary data.</text>
</comment>
<name>A0A2J0Q804_9BACT</name>
<dbReference type="EMBL" id="PCXQ01000003">
    <property type="protein sequence ID" value="PJE51293.1"/>
    <property type="molecule type" value="Genomic_DNA"/>
</dbReference>
<evidence type="ECO:0000256" key="1">
    <source>
        <dbReference type="SAM" id="Phobius"/>
    </source>
</evidence>
<evidence type="ECO:0000313" key="2">
    <source>
        <dbReference type="EMBL" id="PJE51293.1"/>
    </source>
</evidence>
<keyword evidence="1" id="KW-0472">Membrane</keyword>
<reference evidence="2 3" key="1">
    <citation type="submission" date="2017-09" db="EMBL/GenBank/DDBJ databases">
        <title>Depth-based differentiation of microbial function through sediment-hosted aquifers and enrichment of novel symbionts in the deep terrestrial subsurface.</title>
        <authorList>
            <person name="Probst A.J."/>
            <person name="Ladd B."/>
            <person name="Jarett J.K."/>
            <person name="Geller-Mcgrath D.E."/>
            <person name="Sieber C.M."/>
            <person name="Emerson J.B."/>
            <person name="Anantharaman K."/>
            <person name="Thomas B.C."/>
            <person name="Malmstrom R."/>
            <person name="Stieglmeier M."/>
            <person name="Klingl A."/>
            <person name="Woyke T."/>
            <person name="Ryan C.M."/>
            <person name="Banfield J.F."/>
        </authorList>
    </citation>
    <scope>NUCLEOTIDE SEQUENCE [LARGE SCALE GENOMIC DNA]</scope>
    <source>
        <strain evidence="2">CG10_big_fil_rev_8_21_14_0_10_36_16</strain>
    </source>
</reference>
<feature type="transmembrane region" description="Helical" evidence="1">
    <location>
        <begin position="93"/>
        <end position="110"/>
    </location>
</feature>
<feature type="transmembrane region" description="Helical" evidence="1">
    <location>
        <begin position="21"/>
        <end position="50"/>
    </location>
</feature>
<keyword evidence="1" id="KW-0812">Transmembrane</keyword>
<accession>A0A2J0Q804</accession>
<evidence type="ECO:0000313" key="3">
    <source>
        <dbReference type="Proteomes" id="UP000228496"/>
    </source>
</evidence>
<dbReference type="AlphaFoldDB" id="A0A2J0Q804"/>
<proteinExistence type="predicted"/>
<dbReference type="Proteomes" id="UP000228496">
    <property type="component" value="Unassembled WGS sequence"/>
</dbReference>
<protein>
    <submittedName>
        <fullName evidence="2">Uncharacterized protein</fullName>
    </submittedName>
</protein>
<feature type="transmembrane region" description="Helical" evidence="1">
    <location>
        <begin position="62"/>
        <end position="81"/>
    </location>
</feature>
<gene>
    <name evidence="2" type="ORF">COV29_00875</name>
</gene>
<organism evidence="2 3">
    <name type="scientific">Candidatus Yanofskybacteria bacterium CG10_big_fil_rev_8_21_14_0_10_36_16</name>
    <dbReference type="NCBI Taxonomy" id="1975096"/>
    <lineage>
        <taxon>Bacteria</taxon>
        <taxon>Candidatus Yanofskyibacteriota</taxon>
    </lineage>
</organism>
<sequence length="157" mass="18630">MFKKFWEWYEKHEELNTIVSAGLFVLQLVHLYWLTTDVVLMRIFGISFFFQWGEIGDTLLAVVDYTEIPVLISVSLIYINSIRKNMGSRGKNILYLIFLNSQWYHIFWITDEVVVESFLTASWHPVLIWGAILIDYLELPVIYDTIKKTIKTFLVRK</sequence>
<keyword evidence="1" id="KW-1133">Transmembrane helix</keyword>